<dbReference type="AlphaFoldDB" id="A0A857FVG9"/>
<evidence type="ECO:0000313" key="2">
    <source>
        <dbReference type="Proteomes" id="UP000464674"/>
    </source>
</evidence>
<dbReference type="EMBL" id="CP041349">
    <property type="protein sequence ID" value="QHC37427.1"/>
    <property type="molecule type" value="Genomic_DNA"/>
</dbReference>
<name>A0A857FVG9_KOMXY</name>
<dbReference type="OrthoDB" id="7278412at2"/>
<evidence type="ECO:0000313" key="1">
    <source>
        <dbReference type="EMBL" id="QHC37427.1"/>
    </source>
</evidence>
<geneLocation type="plasmid" evidence="2">
    <name>pa</name>
</geneLocation>
<dbReference type="Proteomes" id="UP000464674">
    <property type="component" value="Plasmid pA"/>
</dbReference>
<sequence length="59" mass="6482">MKPNSHQGALAAIRKQTLANMKSKRTARAALLRMGIIDSKGAVTKDYTRDPRIEGMLKA</sequence>
<keyword evidence="1" id="KW-0614">Plasmid</keyword>
<proteinExistence type="predicted"/>
<gene>
    <name evidence="1" type="ORF">FMA36_17795</name>
</gene>
<accession>A0A857FVG9</accession>
<reference evidence="1 2" key="1">
    <citation type="journal article" date="2020" name="Carbohydr. Polym.">
        <title>Characterization and optimization of production of bacterial cellulose from strain CGMCC 17276 based on whole-genome analysis.</title>
        <authorList>
            <person name="Lu T."/>
            <person name="Gao H."/>
            <person name="Liao B."/>
            <person name="Wu J."/>
            <person name="Zhang W."/>
            <person name="Huang J."/>
            <person name="Liu M."/>
            <person name="Huang J."/>
            <person name="Chang Z."/>
            <person name="Jin M."/>
            <person name="Yi Z."/>
            <person name="Jiang D."/>
        </authorList>
    </citation>
    <scope>NUCLEOTIDE SEQUENCE [LARGE SCALE GENOMIC DNA]</scope>
    <source>
        <strain evidence="1 2">CGMCC 17276</strain>
        <plasmid evidence="2">pa</plasmid>
    </source>
</reference>
<organism evidence="1 2">
    <name type="scientific">Komagataeibacter xylinus</name>
    <name type="common">Gluconacetobacter xylinus</name>
    <dbReference type="NCBI Taxonomy" id="28448"/>
    <lineage>
        <taxon>Bacteria</taxon>
        <taxon>Pseudomonadati</taxon>
        <taxon>Pseudomonadota</taxon>
        <taxon>Alphaproteobacteria</taxon>
        <taxon>Acetobacterales</taxon>
        <taxon>Acetobacteraceae</taxon>
        <taxon>Komagataeibacter</taxon>
    </lineage>
</organism>
<protein>
    <submittedName>
        <fullName evidence="1">Uncharacterized protein</fullName>
    </submittedName>
</protein>